<name>A0A840IGG4_9ACTN</name>
<dbReference type="Gene3D" id="3.10.129.10">
    <property type="entry name" value="Hotdog Thioesterase"/>
    <property type="match status" value="1"/>
</dbReference>
<dbReference type="PANTHER" id="PTHR43437">
    <property type="entry name" value="HYDROXYACYL-THIOESTER DEHYDRATASE TYPE 2, MITOCHONDRIAL-RELATED"/>
    <property type="match status" value="1"/>
</dbReference>
<reference evidence="2 3" key="1">
    <citation type="submission" date="2020-08" db="EMBL/GenBank/DDBJ databases">
        <title>Genomic Encyclopedia of Archaeal and Bacterial Type Strains, Phase II (KMG-II): from individual species to whole genera.</title>
        <authorList>
            <person name="Goeker M."/>
        </authorList>
    </citation>
    <scope>NUCLEOTIDE SEQUENCE [LARGE SCALE GENOMIC DNA]</scope>
    <source>
        <strain evidence="2 3">DSM 23288</strain>
    </source>
</reference>
<proteinExistence type="predicted"/>
<evidence type="ECO:0000313" key="2">
    <source>
        <dbReference type="EMBL" id="MBB4663952.1"/>
    </source>
</evidence>
<dbReference type="SUPFAM" id="SSF54637">
    <property type="entry name" value="Thioesterase/thiol ester dehydrase-isomerase"/>
    <property type="match status" value="1"/>
</dbReference>
<dbReference type="Pfam" id="PF13452">
    <property type="entry name" value="FAS1_DH_region"/>
    <property type="match status" value="1"/>
</dbReference>
<keyword evidence="3" id="KW-1185">Reference proteome</keyword>
<accession>A0A840IGG4</accession>
<dbReference type="InterPro" id="IPR050965">
    <property type="entry name" value="UPF0336/Enoyl-CoA_hydratase"/>
</dbReference>
<feature type="domain" description="FAS1-like dehydratase" evidence="1">
    <location>
        <begin position="7"/>
        <end position="136"/>
    </location>
</feature>
<gene>
    <name evidence="2" type="ORF">BDZ31_003553</name>
</gene>
<dbReference type="RefSeq" id="WP_183343670.1">
    <property type="nucleotide sequence ID" value="NZ_JACHNU010000005.1"/>
</dbReference>
<dbReference type="CDD" id="cd03441">
    <property type="entry name" value="R_hydratase_like"/>
    <property type="match status" value="1"/>
</dbReference>
<dbReference type="GO" id="GO:0019171">
    <property type="term" value="F:(3R)-hydroxyacyl-[acyl-carrier-protein] dehydratase activity"/>
    <property type="evidence" value="ECO:0007669"/>
    <property type="project" value="TreeGrafter"/>
</dbReference>
<dbReference type="InterPro" id="IPR039569">
    <property type="entry name" value="FAS1-like_DH_region"/>
</dbReference>
<evidence type="ECO:0000313" key="3">
    <source>
        <dbReference type="Proteomes" id="UP000585272"/>
    </source>
</evidence>
<evidence type="ECO:0000259" key="1">
    <source>
        <dbReference type="Pfam" id="PF13452"/>
    </source>
</evidence>
<dbReference type="EMBL" id="JACHNU010000005">
    <property type="protein sequence ID" value="MBB4663952.1"/>
    <property type="molecule type" value="Genomic_DNA"/>
</dbReference>
<comment type="caution">
    <text evidence="2">The sequence shown here is derived from an EMBL/GenBank/DDBJ whole genome shotgun (WGS) entry which is preliminary data.</text>
</comment>
<sequence length="147" mass="15747">MPHNTDAVGKRYDPVVYAVGREKVKEYALAVGETNPLHLDVAAARAAGHADVVAPPMFAVVYQSPSVMPALFDPEVGIDFAMLVHSAQEFRWERLVVAGEELTTATTVAAISEKGGMGFFDFEVETVDAAGKPVATGIWKMIVRGEA</sequence>
<dbReference type="PIRSF" id="PIRSF018072">
    <property type="entry name" value="UCP018072"/>
    <property type="match status" value="1"/>
</dbReference>
<dbReference type="InterPro" id="IPR016709">
    <property type="entry name" value="HadA-like"/>
</dbReference>
<dbReference type="Proteomes" id="UP000585272">
    <property type="component" value="Unassembled WGS sequence"/>
</dbReference>
<dbReference type="GO" id="GO:0006633">
    <property type="term" value="P:fatty acid biosynthetic process"/>
    <property type="evidence" value="ECO:0007669"/>
    <property type="project" value="TreeGrafter"/>
</dbReference>
<dbReference type="AlphaFoldDB" id="A0A840IGG4"/>
<dbReference type="InterPro" id="IPR029069">
    <property type="entry name" value="HotDog_dom_sf"/>
</dbReference>
<protein>
    <submittedName>
        <fullName evidence="2">Acyl dehydratase</fullName>
    </submittedName>
</protein>
<organism evidence="2 3">
    <name type="scientific">Conexibacter arvalis</name>
    <dbReference type="NCBI Taxonomy" id="912552"/>
    <lineage>
        <taxon>Bacteria</taxon>
        <taxon>Bacillati</taxon>
        <taxon>Actinomycetota</taxon>
        <taxon>Thermoleophilia</taxon>
        <taxon>Solirubrobacterales</taxon>
        <taxon>Conexibacteraceae</taxon>
        <taxon>Conexibacter</taxon>
    </lineage>
</organism>
<dbReference type="PANTHER" id="PTHR43437:SF3">
    <property type="entry name" value="HYDROXYACYL-THIOESTER DEHYDRATASE TYPE 2, MITOCHONDRIAL"/>
    <property type="match status" value="1"/>
</dbReference>